<organism evidence="1 2">
    <name type="scientific">Coprococcus hominis</name>
    <name type="common">ex Liu et al. 2022</name>
    <dbReference type="NCBI Taxonomy" id="2763039"/>
    <lineage>
        <taxon>Bacteria</taxon>
        <taxon>Bacillati</taxon>
        <taxon>Bacillota</taxon>
        <taxon>Clostridia</taxon>
        <taxon>Lachnospirales</taxon>
        <taxon>Lachnospiraceae</taxon>
        <taxon>Coprococcus</taxon>
    </lineage>
</organism>
<dbReference type="Proteomes" id="UP000615234">
    <property type="component" value="Unassembled WGS sequence"/>
</dbReference>
<evidence type="ECO:0000313" key="2">
    <source>
        <dbReference type="Proteomes" id="UP000615234"/>
    </source>
</evidence>
<protein>
    <submittedName>
        <fullName evidence="1">Uncharacterized protein</fullName>
    </submittedName>
</protein>
<accession>A0A8I0APT5</accession>
<proteinExistence type="predicted"/>
<evidence type="ECO:0000313" key="1">
    <source>
        <dbReference type="EMBL" id="MBC5663079.1"/>
    </source>
</evidence>
<keyword evidence="2" id="KW-1185">Reference proteome</keyword>
<dbReference type="RefSeq" id="WP_173784165.1">
    <property type="nucleotide sequence ID" value="NZ_JACOOX010000005.1"/>
</dbReference>
<gene>
    <name evidence="1" type="ORF">H8S09_09275</name>
</gene>
<dbReference type="AlphaFoldDB" id="A0A8I0APT5"/>
<dbReference type="EMBL" id="JACOOX010000005">
    <property type="protein sequence ID" value="MBC5663079.1"/>
    <property type="molecule type" value="Genomic_DNA"/>
</dbReference>
<comment type="caution">
    <text evidence="1">The sequence shown here is derived from an EMBL/GenBank/DDBJ whole genome shotgun (WGS) entry which is preliminary data.</text>
</comment>
<reference evidence="1 2" key="1">
    <citation type="submission" date="2020-08" db="EMBL/GenBank/DDBJ databases">
        <title>Genome public.</title>
        <authorList>
            <person name="Liu C."/>
            <person name="Sun Q."/>
        </authorList>
    </citation>
    <scope>NUCLEOTIDE SEQUENCE [LARGE SCALE GENOMIC DNA]</scope>
    <source>
        <strain evidence="1 2">NSJ-10</strain>
    </source>
</reference>
<name>A0A8I0APT5_9FIRM</name>
<sequence>MTLKEKLDFEKDSFFSYLLLNSRADLISKAYEITLKTAIYNRLYDQLPKLTAKQSDRLLLTDHIVDYIYLKKKNDLELQKGEITSYSWNRVMKDLLF</sequence>